<dbReference type="GO" id="GO:0008277">
    <property type="term" value="P:regulation of G protein-coupled receptor signaling pathway"/>
    <property type="evidence" value="ECO:0007669"/>
    <property type="project" value="TreeGrafter"/>
</dbReference>
<reference evidence="4" key="1">
    <citation type="submission" date="2022-03" db="EMBL/GenBank/DDBJ databases">
        <authorList>
            <person name="Sayadi A."/>
        </authorList>
    </citation>
    <scope>NUCLEOTIDE SEQUENCE</scope>
</reference>
<dbReference type="GO" id="GO:0005096">
    <property type="term" value="F:GTPase activator activity"/>
    <property type="evidence" value="ECO:0007669"/>
    <property type="project" value="InterPro"/>
</dbReference>
<dbReference type="AlphaFoldDB" id="A0A9P0M6B7"/>
<dbReference type="InterPro" id="IPR016137">
    <property type="entry name" value="RGS"/>
</dbReference>
<dbReference type="GO" id="GO:0007165">
    <property type="term" value="P:signal transduction"/>
    <property type="evidence" value="ECO:0007669"/>
    <property type="project" value="InterPro"/>
</dbReference>
<dbReference type="PROSITE" id="PS50132">
    <property type="entry name" value="RGS"/>
    <property type="match status" value="1"/>
</dbReference>
<sequence>MLVYLEVAEVSLLLFQCDQNGVAKCTSAEGPSAWANSFEKLLEDPLGLHTFAEFLKKEFSAENIYFWCACERYRRLPTIDRSGTPTGGGTGSGGEGTGTAPSSAAPNCERLQEAQRIYSQHLAQGAQEAVNVDAHGRQCAEQGLQDPDNTIFDQAQKQIFNLMKFDSYPRYLRSDIYRRCVSGEVDRAPLDARLQLQPTAPLQATTPPAKLKKSVSNAEDRRRKSLLPWHRKNRSKSKDRGEIEYAQKQECTGVENEIRRNGRSEMHSSGSSLTSLDLAISNQDTSKTGQNNREDSSGNGRSALCKVNLSNGSTTVVQIRESETIQELVNRLLEKRGLNYSSYEVYTDKHGKPQDITAPSSTLSGREVLVERRVTLKLDLPNRKTVTVKSRGCKQLSEVLRSTLHKYQYQMDKVTVVDADGRPLDLRLSVSEVDGMRVGVRVKDDVKQDNSIPVLKVNNVKVNKLEEITNKVFEGILQEKADSATFKHSKSDRGSVKSEDWGSEHSSTFIGKFLRRDSGIHDRKKKLASRCKGNGNEEVSGDQNHSKKPLIAKLKAGANKLHVTSSESDELVEGLTRAQRRLEDQRGTEINFELPDFLKDKENNSSQTIANKPSQNNTRFYLGNNSRTEEVSNYENRNIVMQNSNTSDTDRMPPPAPTGQPPPSNVSSRQTETSISLHGLDTSTVKAPSRQANDPPPLPPKPKIVPIRPPNWGHLNGFYKAKDGAMIATPGVPIQEHHRTQAMFLEQSSSSFV</sequence>
<feature type="compositionally biased region" description="Basic and acidic residues" evidence="1">
    <location>
        <begin position="256"/>
        <end position="266"/>
    </location>
</feature>
<dbReference type="PRINTS" id="PR01301">
    <property type="entry name" value="RGSPROTEIN"/>
</dbReference>
<evidence type="ECO:0000313" key="5">
    <source>
        <dbReference type="Proteomes" id="UP001152888"/>
    </source>
</evidence>
<feature type="compositionally biased region" description="Low complexity" evidence="1">
    <location>
        <begin position="198"/>
        <end position="209"/>
    </location>
</feature>
<feature type="compositionally biased region" description="Basic residues" evidence="1">
    <location>
        <begin position="223"/>
        <end position="235"/>
    </location>
</feature>
<feature type="compositionally biased region" description="Pro residues" evidence="1">
    <location>
        <begin position="652"/>
        <end position="664"/>
    </location>
</feature>
<feature type="compositionally biased region" description="Polar residues" evidence="1">
    <location>
        <begin position="604"/>
        <end position="647"/>
    </location>
</feature>
<dbReference type="Gene3D" id="3.10.20.90">
    <property type="entry name" value="Phosphatidylinositol 3-kinase Catalytic Subunit, Chain A, domain 1"/>
    <property type="match status" value="2"/>
</dbReference>
<accession>A0A9P0M6B7</accession>
<proteinExistence type="predicted"/>
<dbReference type="Pfam" id="PF02196">
    <property type="entry name" value="RBD"/>
    <property type="match status" value="1"/>
</dbReference>
<gene>
    <name evidence="4" type="ORF">ACAOBT_LOCUS28794</name>
</gene>
<dbReference type="GO" id="GO:0005634">
    <property type="term" value="C:nucleus"/>
    <property type="evidence" value="ECO:0007669"/>
    <property type="project" value="TreeGrafter"/>
</dbReference>
<dbReference type="Proteomes" id="UP001152888">
    <property type="component" value="Unassembled WGS sequence"/>
</dbReference>
<organism evidence="4 5">
    <name type="scientific">Acanthoscelides obtectus</name>
    <name type="common">Bean weevil</name>
    <name type="synonym">Bruchus obtectus</name>
    <dbReference type="NCBI Taxonomy" id="200917"/>
    <lineage>
        <taxon>Eukaryota</taxon>
        <taxon>Metazoa</taxon>
        <taxon>Ecdysozoa</taxon>
        <taxon>Arthropoda</taxon>
        <taxon>Hexapoda</taxon>
        <taxon>Insecta</taxon>
        <taxon>Pterygota</taxon>
        <taxon>Neoptera</taxon>
        <taxon>Endopterygota</taxon>
        <taxon>Coleoptera</taxon>
        <taxon>Polyphaga</taxon>
        <taxon>Cucujiformia</taxon>
        <taxon>Chrysomeloidea</taxon>
        <taxon>Chrysomelidae</taxon>
        <taxon>Bruchinae</taxon>
        <taxon>Bruchini</taxon>
        <taxon>Acanthoscelides</taxon>
    </lineage>
</organism>
<evidence type="ECO:0008006" key="6">
    <source>
        <dbReference type="Google" id="ProtNLM"/>
    </source>
</evidence>
<dbReference type="PROSITE" id="PS50898">
    <property type="entry name" value="RBD"/>
    <property type="match status" value="2"/>
</dbReference>
<protein>
    <recommendedName>
        <fullName evidence="6">Regulator of G-protein signaling loco</fullName>
    </recommendedName>
</protein>
<feature type="compositionally biased region" description="Basic and acidic residues" evidence="1">
    <location>
        <begin position="236"/>
        <end position="247"/>
    </location>
</feature>
<dbReference type="SUPFAM" id="SSF48097">
    <property type="entry name" value="Regulator of G-protein signaling, RGS"/>
    <property type="match status" value="1"/>
</dbReference>
<feature type="region of interest" description="Disordered" evidence="1">
    <location>
        <begin position="528"/>
        <end position="547"/>
    </location>
</feature>
<feature type="compositionally biased region" description="Gly residues" evidence="1">
    <location>
        <begin position="85"/>
        <end position="97"/>
    </location>
</feature>
<dbReference type="InterPro" id="IPR029071">
    <property type="entry name" value="Ubiquitin-like_domsf"/>
</dbReference>
<feature type="domain" description="RBD" evidence="3">
    <location>
        <begin position="303"/>
        <end position="373"/>
    </location>
</feature>
<dbReference type="PANTHER" id="PTHR45945:SF3">
    <property type="entry name" value="REGULATOR OF G-PROTEIN SIGNALING LOCO"/>
    <property type="match status" value="1"/>
</dbReference>
<feature type="compositionally biased region" description="Basic and acidic residues" evidence="1">
    <location>
        <begin position="489"/>
        <end position="503"/>
    </location>
</feature>
<dbReference type="SMART" id="SM00455">
    <property type="entry name" value="RBD"/>
    <property type="match status" value="2"/>
</dbReference>
<dbReference type="EMBL" id="CAKOFQ010007662">
    <property type="protein sequence ID" value="CAH2005875.1"/>
    <property type="molecule type" value="Genomic_DNA"/>
</dbReference>
<feature type="compositionally biased region" description="Polar residues" evidence="1">
    <location>
        <begin position="665"/>
        <end position="692"/>
    </location>
</feature>
<comment type="caution">
    <text evidence="4">The sequence shown here is derived from an EMBL/GenBank/DDBJ whole genome shotgun (WGS) entry which is preliminary data.</text>
</comment>
<feature type="region of interest" description="Disordered" evidence="1">
    <location>
        <begin position="198"/>
        <end position="303"/>
    </location>
</feature>
<evidence type="ECO:0000259" key="2">
    <source>
        <dbReference type="PROSITE" id="PS50132"/>
    </source>
</evidence>
<dbReference type="InterPro" id="IPR036305">
    <property type="entry name" value="RGS_sf"/>
</dbReference>
<feature type="domain" description="RGS" evidence="2">
    <location>
        <begin position="37"/>
        <end position="181"/>
    </location>
</feature>
<dbReference type="InterPro" id="IPR044926">
    <property type="entry name" value="RGS_subdomain_2"/>
</dbReference>
<dbReference type="PANTHER" id="PTHR45945">
    <property type="entry name" value="REGULATOR OF G-PROTEIN SIGNALING LOCO"/>
    <property type="match status" value="1"/>
</dbReference>
<dbReference type="SMART" id="SM00315">
    <property type="entry name" value="RGS"/>
    <property type="match status" value="1"/>
</dbReference>
<name>A0A9P0M6B7_ACAOB</name>
<feature type="compositionally biased region" description="Polar residues" evidence="1">
    <location>
        <begin position="267"/>
        <end position="291"/>
    </location>
</feature>
<dbReference type="OrthoDB" id="196547at2759"/>
<dbReference type="SUPFAM" id="SSF54236">
    <property type="entry name" value="Ubiquitin-like"/>
    <property type="match status" value="2"/>
</dbReference>
<dbReference type="Pfam" id="PF00615">
    <property type="entry name" value="RGS"/>
    <property type="match status" value="1"/>
</dbReference>
<feature type="region of interest" description="Disordered" evidence="1">
    <location>
        <begin position="595"/>
        <end position="709"/>
    </location>
</feature>
<dbReference type="InterPro" id="IPR003116">
    <property type="entry name" value="RBD_dom"/>
</dbReference>
<feature type="compositionally biased region" description="Pro residues" evidence="1">
    <location>
        <begin position="694"/>
        <end position="709"/>
    </location>
</feature>
<feature type="region of interest" description="Disordered" evidence="1">
    <location>
        <begin position="79"/>
        <end position="106"/>
    </location>
</feature>
<keyword evidence="5" id="KW-1185">Reference proteome</keyword>
<evidence type="ECO:0000256" key="1">
    <source>
        <dbReference type="SAM" id="MobiDB-lite"/>
    </source>
</evidence>
<dbReference type="GO" id="GO:0005886">
    <property type="term" value="C:plasma membrane"/>
    <property type="evidence" value="ECO:0007669"/>
    <property type="project" value="TreeGrafter"/>
</dbReference>
<dbReference type="InterPro" id="IPR046995">
    <property type="entry name" value="RGS10/12/14-like"/>
</dbReference>
<feature type="domain" description="RBD" evidence="3">
    <location>
        <begin position="374"/>
        <end position="443"/>
    </location>
</feature>
<dbReference type="GO" id="GO:0005737">
    <property type="term" value="C:cytoplasm"/>
    <property type="evidence" value="ECO:0007669"/>
    <property type="project" value="TreeGrafter"/>
</dbReference>
<evidence type="ECO:0000259" key="3">
    <source>
        <dbReference type="PROSITE" id="PS50898"/>
    </source>
</evidence>
<feature type="region of interest" description="Disordered" evidence="1">
    <location>
        <begin position="484"/>
        <end position="503"/>
    </location>
</feature>
<evidence type="ECO:0000313" key="4">
    <source>
        <dbReference type="EMBL" id="CAH2005875.1"/>
    </source>
</evidence>
<dbReference type="Gene3D" id="1.10.167.10">
    <property type="entry name" value="Regulator of G-protein Signalling 4, domain 2"/>
    <property type="match status" value="1"/>
</dbReference>
<dbReference type="CDD" id="cd01817">
    <property type="entry name" value="RBD1_RGS12_like"/>
    <property type="match status" value="1"/>
</dbReference>